<evidence type="ECO:0000313" key="2">
    <source>
        <dbReference type="EMBL" id="NKS27717.1"/>
    </source>
</evidence>
<dbReference type="InterPro" id="IPR029045">
    <property type="entry name" value="ClpP/crotonase-like_dom_sf"/>
</dbReference>
<dbReference type="InterPro" id="IPR001753">
    <property type="entry name" value="Enoyl-CoA_hydra/iso"/>
</dbReference>
<dbReference type="PANTHER" id="PTHR11941">
    <property type="entry name" value="ENOYL-COA HYDRATASE-RELATED"/>
    <property type="match status" value="1"/>
</dbReference>
<dbReference type="GO" id="GO:0006635">
    <property type="term" value="P:fatty acid beta-oxidation"/>
    <property type="evidence" value="ECO:0007669"/>
    <property type="project" value="TreeGrafter"/>
</dbReference>
<evidence type="ECO:0000313" key="3">
    <source>
        <dbReference type="Proteomes" id="UP000605618"/>
    </source>
</evidence>
<comment type="caution">
    <text evidence="2">The sequence shown here is derived from an EMBL/GenBank/DDBJ whole genome shotgun (WGS) entry which is preliminary data.</text>
</comment>
<sequence length="121" mass="13430">MRRTTRIGSTPTGSTRRTRCWTRSRRTRARRAGHHGDRKVLHERPRHRLDLRQPRQAARVSRSGAHGLLPAADLPMATIAAVQGHAFGAGAMLAVSQDFRVMRSDAATTALPEVNLNMPFT</sequence>
<dbReference type="PANTHER" id="PTHR11941:SF54">
    <property type="entry name" value="ENOYL-COA HYDRATASE, MITOCHONDRIAL"/>
    <property type="match status" value="1"/>
</dbReference>
<proteinExistence type="predicted"/>
<organism evidence="2 3">
    <name type="scientific">Rhodococcus hoagii</name>
    <name type="common">Corynebacterium equii</name>
    <dbReference type="NCBI Taxonomy" id="43767"/>
    <lineage>
        <taxon>Bacteria</taxon>
        <taxon>Bacillati</taxon>
        <taxon>Actinomycetota</taxon>
        <taxon>Actinomycetes</taxon>
        <taxon>Mycobacteriales</taxon>
        <taxon>Nocardiaceae</taxon>
        <taxon>Prescottella</taxon>
    </lineage>
</organism>
<dbReference type="AlphaFoldDB" id="A0AAE4ZJE3"/>
<reference evidence="2" key="1">
    <citation type="journal article" date="2020" name="Environ. Microbiol.">
        <title>The novel and transferable erm(51) gene confers Macrolides, Lincosamides, and Streptogramins B (MLSB) resistance to clonal Rhodococcus equi in the environment.</title>
        <authorList>
            <person name="Huber L."/>
            <person name="Giguere S."/>
            <person name="Slovis N.M."/>
            <person name="Alvarez-Narvaez S."/>
            <person name="Hart K.A."/>
            <person name="Greiter M."/>
            <person name="Morris E.R.A."/>
            <person name="Cohen N.D."/>
        </authorList>
    </citation>
    <scope>NUCLEOTIDE SEQUENCE</scope>
    <source>
        <strain evidence="2">Lh_141_1</strain>
    </source>
</reference>
<name>A0AAE4ZJE3_RHOHA</name>
<feature type="compositionally biased region" description="Low complexity" evidence="1">
    <location>
        <begin position="1"/>
        <end position="15"/>
    </location>
</feature>
<evidence type="ECO:0000256" key="1">
    <source>
        <dbReference type="SAM" id="MobiDB-lite"/>
    </source>
</evidence>
<dbReference type="EMBL" id="WUYZ01000006">
    <property type="protein sequence ID" value="NKS27717.1"/>
    <property type="molecule type" value="Genomic_DNA"/>
</dbReference>
<protein>
    <recommendedName>
        <fullName evidence="4">Enoyl-CoA hydratase</fullName>
    </recommendedName>
</protein>
<feature type="compositionally biased region" description="Basic residues" evidence="1">
    <location>
        <begin position="16"/>
        <end position="33"/>
    </location>
</feature>
<evidence type="ECO:0008006" key="4">
    <source>
        <dbReference type="Google" id="ProtNLM"/>
    </source>
</evidence>
<accession>A0AAE4ZJE3</accession>
<feature type="region of interest" description="Disordered" evidence="1">
    <location>
        <begin position="1"/>
        <end position="39"/>
    </location>
</feature>
<dbReference type="SUPFAM" id="SSF52096">
    <property type="entry name" value="ClpP/crotonase"/>
    <property type="match status" value="1"/>
</dbReference>
<dbReference type="Pfam" id="PF00378">
    <property type="entry name" value="ECH_1"/>
    <property type="match status" value="1"/>
</dbReference>
<gene>
    <name evidence="2" type="ORF">GS505_18250</name>
</gene>
<dbReference type="GO" id="GO:0003824">
    <property type="term" value="F:catalytic activity"/>
    <property type="evidence" value="ECO:0007669"/>
    <property type="project" value="UniProtKB-ARBA"/>
</dbReference>
<dbReference type="Proteomes" id="UP000605618">
    <property type="component" value="Unassembled WGS sequence"/>
</dbReference>
<dbReference type="Gene3D" id="3.90.226.10">
    <property type="entry name" value="2-enoyl-CoA Hydratase, Chain A, domain 1"/>
    <property type="match status" value="1"/>
</dbReference>
<feature type="non-terminal residue" evidence="2">
    <location>
        <position position="121"/>
    </location>
</feature>